<dbReference type="Pfam" id="PF05494">
    <property type="entry name" value="MlaC"/>
    <property type="match status" value="1"/>
</dbReference>
<dbReference type="PANTHER" id="PTHR36573:SF1">
    <property type="entry name" value="INTERMEMBRANE PHOSPHOLIPID TRANSPORT SYSTEM BINDING PROTEIN MLAC"/>
    <property type="match status" value="1"/>
</dbReference>
<feature type="non-terminal residue" evidence="1">
    <location>
        <position position="138"/>
    </location>
</feature>
<dbReference type="InterPro" id="IPR008869">
    <property type="entry name" value="MlaC/ttg2D"/>
</dbReference>
<protein>
    <recommendedName>
        <fullName evidence="2">ABC transporter substrate-binding protein</fullName>
    </recommendedName>
</protein>
<accession>A0A382EKX8</accession>
<name>A0A382EKX8_9ZZZZ</name>
<dbReference type="PANTHER" id="PTHR36573">
    <property type="entry name" value="INTERMEMBRANE PHOSPHOLIPID TRANSPORT SYSTEM BINDING PROTEIN MLAC"/>
    <property type="match status" value="1"/>
</dbReference>
<dbReference type="AlphaFoldDB" id="A0A382EKX8"/>
<dbReference type="Gene3D" id="3.10.450.710">
    <property type="entry name" value="Tgt2/MlaC"/>
    <property type="match status" value="1"/>
</dbReference>
<dbReference type="EMBL" id="UINC01045068">
    <property type="protein sequence ID" value="SVB51368.1"/>
    <property type="molecule type" value="Genomic_DNA"/>
</dbReference>
<evidence type="ECO:0000313" key="1">
    <source>
        <dbReference type="EMBL" id="SVB51368.1"/>
    </source>
</evidence>
<organism evidence="1">
    <name type="scientific">marine metagenome</name>
    <dbReference type="NCBI Taxonomy" id="408172"/>
    <lineage>
        <taxon>unclassified sequences</taxon>
        <taxon>metagenomes</taxon>
        <taxon>ecological metagenomes</taxon>
    </lineage>
</organism>
<gene>
    <name evidence="1" type="ORF">METZ01_LOCUS204222</name>
</gene>
<reference evidence="1" key="1">
    <citation type="submission" date="2018-05" db="EMBL/GenBank/DDBJ databases">
        <authorList>
            <person name="Lanie J.A."/>
            <person name="Ng W.-L."/>
            <person name="Kazmierczak K.M."/>
            <person name="Andrzejewski T.M."/>
            <person name="Davidsen T.M."/>
            <person name="Wayne K.J."/>
            <person name="Tettelin H."/>
            <person name="Glass J.I."/>
            <person name="Rusch D."/>
            <person name="Podicherti R."/>
            <person name="Tsui H.-C.T."/>
            <person name="Winkler M.E."/>
        </authorList>
    </citation>
    <scope>NUCLEOTIDE SEQUENCE</scope>
</reference>
<evidence type="ECO:0008006" key="2">
    <source>
        <dbReference type="Google" id="ProtNLM"/>
    </source>
</evidence>
<proteinExistence type="predicted"/>
<dbReference type="InterPro" id="IPR042245">
    <property type="entry name" value="Tgt2/MlaC_sf"/>
</dbReference>
<sequence length="138" mass="15892">MKKFCSLILILLVSASLLAEDFTNPTARVKDSVEKVISILKDESLERELRWKSIGSVINQSFDFRSMSQSILATNWRTATPSEREKFVEFFSQYLEETYRTKIEAYTNQKVEYIGETINGKRAVVETLIITDNTEIPV</sequence>